<accession>A0ACC1Q9D0</accession>
<organism evidence="1 2">
    <name type="scientific">Trametes sanguinea</name>
    <dbReference type="NCBI Taxonomy" id="158606"/>
    <lineage>
        <taxon>Eukaryota</taxon>
        <taxon>Fungi</taxon>
        <taxon>Dikarya</taxon>
        <taxon>Basidiomycota</taxon>
        <taxon>Agaricomycotina</taxon>
        <taxon>Agaricomycetes</taxon>
        <taxon>Polyporales</taxon>
        <taxon>Polyporaceae</taxon>
        <taxon>Trametes</taxon>
    </lineage>
</organism>
<reference evidence="1" key="1">
    <citation type="submission" date="2022-08" db="EMBL/GenBank/DDBJ databases">
        <title>Genome Sequence of Pycnoporus sanguineus.</title>
        <authorList>
            <person name="Buettner E."/>
        </authorList>
    </citation>
    <scope>NUCLEOTIDE SEQUENCE</scope>
    <source>
        <strain evidence="1">CG-C14</strain>
    </source>
</reference>
<sequence>MALSTLQINVRGEKGGHSGTLETPYFEIEGSQPIASPPPFTGEEDVQIGDIFYYRNTEDSRRSQMWIWQLDPTQGAYWKRVHVGYKREDGRRLTLTEKKRIPSWIGEKWYMRRGVQTSLITGCPFEMYAYAFMNALILIYTSIGTSAPSDASIALDQYMTTTSESASSTWDQASWEGVPARYLSRKAVRQLMHIKDDDYDSQLEQDYSEALQELEQLDACNAALYKAVLALKHDLTSCNAHITRLEDELVCTRQECEQRVQPAESAYRQAQAMLKKDSSVVEQYRSQCLDGMADLGHKLTRIETDTAVLKVKTEKAAEEKGELDELLKTVQLWADTTDDRLSRLEDYGDRIRTRLENVEGILDRLPMHDLLYPDPNDRSTDSAGLSVSDDSSLSASPHNRSLADEICCDEPSDICHAASTEVKHSPKRSTPLCSVTNLQSSQTPFGELKTRPATARRVRIRNGDSVADFAFLVTAVVLAHYLMYSLAVVNVRPKRQSKWEIACRLLSKAFEPRHLKQLRTLPAQVAREAIAAISACPWPLVCCIVYSVQALWEDFTRSHDRLPDASHPIWETALRHARGWPDRLGLATAIMARACLGCGKAFKTNCSHTLHIKVCTQSGRALRTTSQKRQAVEDHEEREAKWLRNAETAVATDDMVEDEIWTSCLSRVHKVPARLKEFPPLSLTGLPTHLCREPVVVQWLPPPSCEDAAEEDVGPSGDAPLSIPSVYQTTPDQFGLYQVYTIKLQHDPCDIFSWENICDPVAFPTLASAATHLENLVPHGLDRVTAPPWAPFPNVTTFELVHWQNKGSNLKSHSQMNSLADVMQVPGFDPQDLTDFVSGWEAEQLDEYSEATEGSPFSGDDRWKDTSVQLYLLKEKVRYTSEDDAPEFPVPNVHHRSLVDVASVACQHPSVKDWTLIPYKLFWLNNSSTFPDDSRFSSSQDSESSSSEDSADVSLPFESRSHSSTSPRCQPAGVQVYSEAWHVDTWHDEDAEMRSKP</sequence>
<proteinExistence type="predicted"/>
<gene>
    <name evidence="1" type="ORF">NUW54_g1223</name>
</gene>
<dbReference type="EMBL" id="JANSHE010000194">
    <property type="protein sequence ID" value="KAJ3014758.1"/>
    <property type="molecule type" value="Genomic_DNA"/>
</dbReference>
<keyword evidence="2" id="KW-1185">Reference proteome</keyword>
<name>A0ACC1Q9D0_9APHY</name>
<comment type="caution">
    <text evidence="1">The sequence shown here is derived from an EMBL/GenBank/DDBJ whole genome shotgun (WGS) entry which is preliminary data.</text>
</comment>
<evidence type="ECO:0000313" key="2">
    <source>
        <dbReference type="Proteomes" id="UP001144978"/>
    </source>
</evidence>
<protein>
    <submittedName>
        <fullName evidence="1">Uncharacterized protein</fullName>
    </submittedName>
</protein>
<evidence type="ECO:0000313" key="1">
    <source>
        <dbReference type="EMBL" id="KAJ3014758.1"/>
    </source>
</evidence>
<dbReference type="Proteomes" id="UP001144978">
    <property type="component" value="Unassembled WGS sequence"/>
</dbReference>